<keyword evidence="5" id="KW-0210">Decarboxylase</keyword>
<dbReference type="InterPro" id="IPR011992">
    <property type="entry name" value="EF-hand-dom_pair"/>
</dbReference>
<dbReference type="CDD" id="cd00051">
    <property type="entry name" value="EFh"/>
    <property type="match status" value="1"/>
</dbReference>
<organism evidence="15 16">
    <name type="scientific">Micractinium conductrix</name>
    <dbReference type="NCBI Taxonomy" id="554055"/>
    <lineage>
        <taxon>Eukaryota</taxon>
        <taxon>Viridiplantae</taxon>
        <taxon>Chlorophyta</taxon>
        <taxon>core chlorophytes</taxon>
        <taxon>Trebouxiophyceae</taxon>
        <taxon>Chlorellales</taxon>
        <taxon>Chlorellaceae</taxon>
        <taxon>Chlorella clade</taxon>
        <taxon>Micractinium</taxon>
    </lineage>
</organism>
<dbReference type="Gene3D" id="1.10.238.10">
    <property type="entry name" value="EF-hand"/>
    <property type="match status" value="1"/>
</dbReference>
<dbReference type="GO" id="GO:0004609">
    <property type="term" value="F:phosphatidylserine decarboxylase activity"/>
    <property type="evidence" value="ECO:0007669"/>
    <property type="project" value="UniProtKB-EC"/>
</dbReference>
<gene>
    <name evidence="15" type="ORF">C2E20_3567</name>
</gene>
<feature type="domain" description="EF-hand" evidence="14">
    <location>
        <begin position="369"/>
        <end position="404"/>
    </location>
</feature>
<dbReference type="SMART" id="SM00054">
    <property type="entry name" value="EFh"/>
    <property type="match status" value="2"/>
</dbReference>
<feature type="domain" description="EF-hand" evidence="14">
    <location>
        <begin position="405"/>
        <end position="440"/>
    </location>
</feature>
<keyword evidence="16" id="KW-1185">Reference proteome</keyword>
<sequence length="864" mass="87837">MGLRDRVARLARALVGDGGPPQQGPGVGGAAGKRVLVARLPTRLYPDGPAERSVAADGLYGLARITVHEAELWGAPSPSPPLAAAATAATAEPPAVDASEASAPTSLATLDRRARFYAVVSVGRQTFASKRVKGTAGARVAAAAGVNPAAAAAPGALRFEWHEGTDVVLQRSGASLAQVAIYKGGRVEGALGDALQCWCSINLATYFEGRAAEAQAAPAPAAPAASAAAGADQGDGGQAPPALAPPPALLLTAEQSVSSAGSIAGSSAAELGSAEAGSAGADAASAAAGPAAVAAPAAVPPGDASVGVGPADASSHQSGGGSSGGGGGGSSHGGHVLQDCWLPLADPGDAGRVCGRVRVSVRAASPAGLEQQLWRRLLVLADLNGEGSLTGDEFEALLEAMGADLRPAEAAQLFAQADANGDGTVDAEELAAVLTACHAEGELHRLMKRCPVDGAQLLPGQDLANMIYVTLALDDGTGESLRGGYTTPQQVSRSWLLSLTEWATQPLAGAPTALWYGNSYQAGGLRKGAAAAHILVFDRNTKRVVEEAVSPALTLAMRAVYQSPAGRLLLGREGAYKKLRQMTARAGAYADSEESTADIPKFLEAFKGQVDMQEALEPSVSAYKTFNSFFYRKLKPEVRPIAEPRDPCVVASAADCRLTVFDSVGDATRCWIKGKQFSLAGLLGDAGQAAVFEGGSLAVFRLAPQDYHRFHAPVGGTVGGISAIPGKLMTVNPIAVNSPFADVFTRNQRAVAMLQSPQFGRVAYVAIGATVVGSILWTVEEGQEVAKGAEVGYFAFGGSTIVLLFQKGAVDWDGDLVQNSLSSLETRVLMGERLGRKGRGAAGRVEGPAGAASPAAAGDEAATQ</sequence>
<reference evidence="15 16" key="1">
    <citation type="journal article" date="2018" name="Plant J.">
        <title>Genome sequences of Chlorella sorokiniana UTEX 1602 and Micractinium conductrix SAG 241.80: implications to maltose excretion by a green alga.</title>
        <authorList>
            <person name="Arriola M.B."/>
            <person name="Velmurugan N."/>
            <person name="Zhang Y."/>
            <person name="Plunkett M.H."/>
            <person name="Hondzo H."/>
            <person name="Barney B.M."/>
        </authorList>
    </citation>
    <scope>NUCLEOTIDE SEQUENCE [LARGE SCALE GENOMIC DNA]</scope>
    <source>
        <strain evidence="15 16">SAG 241.80</strain>
    </source>
</reference>
<dbReference type="AlphaFoldDB" id="A0A2P6VGD5"/>
<comment type="caution">
    <text evidence="15">The sequence shown here is derived from an EMBL/GenBank/DDBJ whole genome shotgun (WGS) entry which is preliminary data.</text>
</comment>
<comment type="pathway">
    <text evidence="2">Lipid metabolism.</text>
</comment>
<evidence type="ECO:0000256" key="8">
    <source>
        <dbReference type="ARBA" id="ARBA00023209"/>
    </source>
</evidence>
<dbReference type="SUPFAM" id="SSF47473">
    <property type="entry name" value="EF-hand"/>
    <property type="match status" value="1"/>
</dbReference>
<evidence type="ECO:0000256" key="6">
    <source>
        <dbReference type="ARBA" id="ARBA00022837"/>
    </source>
</evidence>
<feature type="region of interest" description="Disordered" evidence="13">
    <location>
        <begin position="226"/>
        <end position="246"/>
    </location>
</feature>
<dbReference type="Pfam" id="PF13499">
    <property type="entry name" value="EF-hand_7"/>
    <property type="match status" value="1"/>
</dbReference>
<comment type="pathway">
    <text evidence="12">Phospholipid metabolism; phosphatidylethanolamine biosynthesis.</text>
</comment>
<evidence type="ECO:0000256" key="13">
    <source>
        <dbReference type="SAM" id="MobiDB-lite"/>
    </source>
</evidence>
<dbReference type="PANTHER" id="PTHR10067">
    <property type="entry name" value="PHOSPHATIDYLSERINE DECARBOXYLASE"/>
    <property type="match status" value="1"/>
</dbReference>
<comment type="cofactor">
    <cofactor evidence="1">
        <name>pyruvate</name>
        <dbReference type="ChEBI" id="CHEBI:15361"/>
    </cofactor>
</comment>
<dbReference type="InterPro" id="IPR033177">
    <property type="entry name" value="PSD-B"/>
</dbReference>
<dbReference type="InterPro" id="IPR002048">
    <property type="entry name" value="EF_hand_dom"/>
</dbReference>
<keyword evidence="4" id="KW-0444">Lipid biosynthesis</keyword>
<dbReference type="EC" id="4.1.1.65" evidence="3"/>
<dbReference type="InterPro" id="IPR003817">
    <property type="entry name" value="PS_Dcarbxylase"/>
</dbReference>
<dbReference type="PANTHER" id="PTHR10067:SF17">
    <property type="entry name" value="PHOSPHATIDYLSERINE DECARBOXYLASE PROENZYME 2"/>
    <property type="match status" value="1"/>
</dbReference>
<dbReference type="GO" id="GO:0005509">
    <property type="term" value="F:calcium ion binding"/>
    <property type="evidence" value="ECO:0007669"/>
    <property type="project" value="InterPro"/>
</dbReference>
<feature type="compositionally biased region" description="Low complexity" evidence="13">
    <location>
        <begin position="296"/>
        <end position="317"/>
    </location>
</feature>
<feature type="region of interest" description="Disordered" evidence="13">
    <location>
        <begin position="838"/>
        <end position="864"/>
    </location>
</feature>
<protein>
    <recommendedName>
        <fullName evidence="3">phosphatidylserine decarboxylase</fullName>
        <ecNumber evidence="3">4.1.1.65</ecNumber>
    </recommendedName>
</protein>
<feature type="compositionally biased region" description="Gly residues" evidence="13">
    <location>
        <begin position="318"/>
        <end position="332"/>
    </location>
</feature>
<keyword evidence="9" id="KW-0456">Lyase</keyword>
<dbReference type="UniPathway" id="UPA00558"/>
<evidence type="ECO:0000256" key="3">
    <source>
        <dbReference type="ARBA" id="ARBA00012243"/>
    </source>
</evidence>
<dbReference type="Pfam" id="PF02666">
    <property type="entry name" value="PS_Dcarbxylase"/>
    <property type="match status" value="1"/>
</dbReference>
<dbReference type="NCBIfam" id="TIGR00163">
    <property type="entry name" value="PS_decarb"/>
    <property type="match status" value="1"/>
</dbReference>
<evidence type="ECO:0000256" key="10">
    <source>
        <dbReference type="ARBA" id="ARBA00023264"/>
    </source>
</evidence>
<accession>A0A2P6VGD5</accession>
<evidence type="ECO:0000313" key="16">
    <source>
        <dbReference type="Proteomes" id="UP000239649"/>
    </source>
</evidence>
<evidence type="ECO:0000256" key="11">
    <source>
        <dbReference type="ARBA" id="ARBA00023317"/>
    </source>
</evidence>
<evidence type="ECO:0000259" key="14">
    <source>
        <dbReference type="PROSITE" id="PS50222"/>
    </source>
</evidence>
<evidence type="ECO:0000256" key="4">
    <source>
        <dbReference type="ARBA" id="ARBA00022516"/>
    </source>
</evidence>
<evidence type="ECO:0000256" key="5">
    <source>
        <dbReference type="ARBA" id="ARBA00022793"/>
    </source>
</evidence>
<dbReference type="EMBL" id="LHPF02000008">
    <property type="protein sequence ID" value="PSC73162.1"/>
    <property type="molecule type" value="Genomic_DNA"/>
</dbReference>
<keyword evidence="10" id="KW-1208">Phospholipid metabolism</keyword>
<evidence type="ECO:0000313" key="15">
    <source>
        <dbReference type="EMBL" id="PSC73162.1"/>
    </source>
</evidence>
<name>A0A2P6VGD5_9CHLO</name>
<evidence type="ECO:0000256" key="1">
    <source>
        <dbReference type="ARBA" id="ARBA00001928"/>
    </source>
</evidence>
<evidence type="ECO:0000256" key="7">
    <source>
        <dbReference type="ARBA" id="ARBA00023098"/>
    </source>
</evidence>
<dbReference type="InterPro" id="IPR018247">
    <property type="entry name" value="EF_Hand_1_Ca_BS"/>
</dbReference>
<evidence type="ECO:0000256" key="9">
    <source>
        <dbReference type="ARBA" id="ARBA00023239"/>
    </source>
</evidence>
<keyword evidence="11" id="KW-0670">Pyruvate</keyword>
<dbReference type="GO" id="GO:0006646">
    <property type="term" value="P:phosphatidylethanolamine biosynthetic process"/>
    <property type="evidence" value="ECO:0007669"/>
    <property type="project" value="UniProtKB-UniPathway"/>
</dbReference>
<dbReference type="OrthoDB" id="5973539at2759"/>
<feature type="compositionally biased region" description="Low complexity" evidence="13">
    <location>
        <begin position="82"/>
        <end position="95"/>
    </location>
</feature>
<feature type="region of interest" description="Disordered" evidence="13">
    <location>
        <begin position="296"/>
        <end position="333"/>
    </location>
</feature>
<evidence type="ECO:0000256" key="2">
    <source>
        <dbReference type="ARBA" id="ARBA00005189"/>
    </source>
</evidence>
<dbReference type="PROSITE" id="PS50222">
    <property type="entry name" value="EF_HAND_2"/>
    <property type="match status" value="2"/>
</dbReference>
<feature type="compositionally biased region" description="Low complexity" evidence="13">
    <location>
        <begin position="842"/>
        <end position="864"/>
    </location>
</feature>
<keyword evidence="8" id="KW-0594">Phospholipid biosynthesis</keyword>
<dbReference type="PROSITE" id="PS00018">
    <property type="entry name" value="EF_HAND_1"/>
    <property type="match status" value="2"/>
</dbReference>
<evidence type="ECO:0000256" key="12">
    <source>
        <dbReference type="ARBA" id="ARBA00024326"/>
    </source>
</evidence>
<dbReference type="Proteomes" id="UP000239649">
    <property type="component" value="Unassembled WGS sequence"/>
</dbReference>
<proteinExistence type="predicted"/>
<keyword evidence="6" id="KW-0106">Calcium</keyword>
<dbReference type="STRING" id="554055.A0A2P6VGD5"/>
<feature type="region of interest" description="Disordered" evidence="13">
    <location>
        <begin position="78"/>
        <end position="102"/>
    </location>
</feature>
<keyword evidence="7" id="KW-0443">Lipid metabolism</keyword>